<dbReference type="KEGG" id="plad:PPGU16_79220"/>
<accession>A0A7I8C2I8</accession>
<proteinExistence type="predicted"/>
<keyword evidence="2" id="KW-1185">Reference proteome</keyword>
<gene>
    <name evidence="1" type="ORF">PPGU16_79220</name>
</gene>
<dbReference type="EMBL" id="AP023177">
    <property type="protein sequence ID" value="BCF94855.1"/>
    <property type="molecule type" value="Genomic_DNA"/>
</dbReference>
<organism evidence="1 2">
    <name type="scientific">Paraburkholderia largidicola</name>
    <dbReference type="NCBI Taxonomy" id="3014751"/>
    <lineage>
        <taxon>Bacteria</taxon>
        <taxon>Pseudomonadati</taxon>
        <taxon>Pseudomonadota</taxon>
        <taxon>Betaproteobacteria</taxon>
        <taxon>Burkholderiales</taxon>
        <taxon>Burkholderiaceae</taxon>
        <taxon>Paraburkholderia</taxon>
    </lineage>
</organism>
<evidence type="ECO:0000313" key="2">
    <source>
        <dbReference type="Proteomes" id="UP000510888"/>
    </source>
</evidence>
<keyword evidence="1" id="KW-0614">Plasmid</keyword>
<dbReference type="RefSeq" id="WP_180727241.1">
    <property type="nucleotide sequence ID" value="NZ_AP023177.1"/>
</dbReference>
<dbReference type="Proteomes" id="UP000510888">
    <property type="component" value="Plasmid PPGU16_p2"/>
</dbReference>
<evidence type="ECO:0000313" key="1">
    <source>
        <dbReference type="EMBL" id="BCF94855.1"/>
    </source>
</evidence>
<name>A0A7I8C2I8_9BURK</name>
<geneLocation type="plasmid" evidence="1 2">
    <name>PPGU16_p2</name>
</geneLocation>
<protein>
    <submittedName>
        <fullName evidence="1">Uncharacterized protein</fullName>
    </submittedName>
</protein>
<reference evidence="1 2" key="1">
    <citation type="journal article" date="2020" name="Genes (Basel)">
        <title>Genomic Comparison of Insect Gut Symbionts from Divergent Burkholderia Subclades.</title>
        <authorList>
            <person name="Takeshita K."/>
            <person name="Kikuchi Y."/>
        </authorList>
    </citation>
    <scope>NUCLEOTIDE SEQUENCE [LARGE SCALE GENOMIC DNA]</scope>
    <source>
        <strain evidence="1 2">PGU16</strain>
        <plasmid evidence="1 2">PPGU16_p2</plasmid>
    </source>
</reference>
<dbReference type="AlphaFoldDB" id="A0A7I8C2I8"/>
<sequence>MDVHRVIVRAGIGKLRAIPVWRKVMQLGGRVGSWKIRLDRELNVESLTIDLLDPPGAGSTNFVRD</sequence>